<keyword evidence="1" id="KW-1133">Transmembrane helix</keyword>
<dbReference type="AlphaFoldDB" id="A0A4Z0C4Y6"/>
<dbReference type="GO" id="GO:0005886">
    <property type="term" value="C:plasma membrane"/>
    <property type="evidence" value="ECO:0007669"/>
    <property type="project" value="TreeGrafter"/>
</dbReference>
<proteinExistence type="predicted"/>
<dbReference type="GO" id="GO:0000270">
    <property type="term" value="P:peptidoglycan metabolic process"/>
    <property type="evidence" value="ECO:0007669"/>
    <property type="project" value="TreeGrafter"/>
</dbReference>
<evidence type="ECO:0000313" key="3">
    <source>
        <dbReference type="EMBL" id="TFZ06004.1"/>
    </source>
</evidence>
<comment type="caution">
    <text evidence="3">The sequence shown here is derived from an EMBL/GenBank/DDBJ whole genome shotgun (WGS) entry which is preliminary data.</text>
</comment>
<dbReference type="InterPro" id="IPR051599">
    <property type="entry name" value="Cell_Envelope_Assoc"/>
</dbReference>
<name>A0A4Z0C4Y6_9BURK</name>
<dbReference type="PANTHER" id="PTHR30336:SF4">
    <property type="entry name" value="ENVELOPE BIOGENESIS FACTOR ELYC"/>
    <property type="match status" value="1"/>
</dbReference>
<dbReference type="OrthoDB" id="9809813at2"/>
<evidence type="ECO:0000256" key="1">
    <source>
        <dbReference type="SAM" id="Phobius"/>
    </source>
</evidence>
<dbReference type="EMBL" id="SMLM01000001">
    <property type="protein sequence ID" value="TFZ06004.1"/>
    <property type="molecule type" value="Genomic_DNA"/>
</dbReference>
<dbReference type="RefSeq" id="WP_135262090.1">
    <property type="nucleotide sequence ID" value="NZ_SMLM01000001.1"/>
</dbReference>
<reference evidence="3 4" key="1">
    <citation type="submission" date="2019-03" db="EMBL/GenBank/DDBJ databases">
        <title>Ramlibacter henchirensis DSM 14656, whole genome shotgun sequence.</title>
        <authorList>
            <person name="Zhang X."/>
            <person name="Feng G."/>
            <person name="Zhu H."/>
        </authorList>
    </citation>
    <scope>NUCLEOTIDE SEQUENCE [LARGE SCALE GENOMIC DNA]</scope>
    <source>
        <strain evidence="3 4">DSM 14656</strain>
    </source>
</reference>
<organism evidence="3 4">
    <name type="scientific">Ramlibacter henchirensis</name>
    <dbReference type="NCBI Taxonomy" id="204072"/>
    <lineage>
        <taxon>Bacteria</taxon>
        <taxon>Pseudomonadati</taxon>
        <taxon>Pseudomonadota</taxon>
        <taxon>Betaproteobacteria</taxon>
        <taxon>Burkholderiales</taxon>
        <taxon>Comamonadaceae</taxon>
        <taxon>Ramlibacter</taxon>
    </lineage>
</organism>
<keyword evidence="1" id="KW-0812">Transmembrane</keyword>
<accession>A0A4Z0C4Y6</accession>
<dbReference type="GO" id="GO:0043164">
    <property type="term" value="P:Gram-negative-bacterium-type cell wall biogenesis"/>
    <property type="evidence" value="ECO:0007669"/>
    <property type="project" value="TreeGrafter"/>
</dbReference>
<dbReference type="CDD" id="cd06259">
    <property type="entry name" value="YdcF-like"/>
    <property type="match status" value="1"/>
</dbReference>
<sequence length="253" mass="26905">MLAGELKPILAALALPPAGPLLLAALGLVLAARRWPRSGLALAAIALAGLWLLGCHAVGMLLSASALPQVEPVRPERLHQVQAIVVLGGGVLPNAPEYGVAQPSAFTLGRLRYAAMLARRTGKPLAFTGGIGWSSAGGDFPPESESAARTLQEFGVVPRWNDSRSRDTAENARELETLLGVQGVRRIALVTDAWHMPRAELEFRRAGFDVVAAPTGFAAPQTRPLLEWLPSAEGLALSRRVLREAFALWLARA</sequence>
<dbReference type="Pfam" id="PF02698">
    <property type="entry name" value="DUF218"/>
    <property type="match status" value="1"/>
</dbReference>
<dbReference type="InterPro" id="IPR014729">
    <property type="entry name" value="Rossmann-like_a/b/a_fold"/>
</dbReference>
<dbReference type="InterPro" id="IPR003848">
    <property type="entry name" value="DUF218"/>
</dbReference>
<dbReference type="PANTHER" id="PTHR30336">
    <property type="entry name" value="INNER MEMBRANE PROTEIN, PROBABLE PERMEASE"/>
    <property type="match status" value="1"/>
</dbReference>
<keyword evidence="1" id="KW-0472">Membrane</keyword>
<evidence type="ECO:0000259" key="2">
    <source>
        <dbReference type="Pfam" id="PF02698"/>
    </source>
</evidence>
<protein>
    <submittedName>
        <fullName evidence="3">YdcF family protein</fullName>
    </submittedName>
</protein>
<feature type="transmembrane region" description="Helical" evidence="1">
    <location>
        <begin position="41"/>
        <end position="67"/>
    </location>
</feature>
<gene>
    <name evidence="3" type="ORF">EZ313_04975</name>
</gene>
<feature type="domain" description="DUF218" evidence="2">
    <location>
        <begin position="82"/>
        <end position="246"/>
    </location>
</feature>
<keyword evidence="4" id="KW-1185">Reference proteome</keyword>
<dbReference type="Gene3D" id="3.40.50.620">
    <property type="entry name" value="HUPs"/>
    <property type="match status" value="1"/>
</dbReference>
<evidence type="ECO:0000313" key="4">
    <source>
        <dbReference type="Proteomes" id="UP000298180"/>
    </source>
</evidence>
<dbReference type="Proteomes" id="UP000298180">
    <property type="component" value="Unassembled WGS sequence"/>
</dbReference>